<proteinExistence type="predicted"/>
<dbReference type="InterPro" id="IPR019734">
    <property type="entry name" value="TPR_rpt"/>
</dbReference>
<dbReference type="PANTHER" id="PTHR46082:SF6">
    <property type="entry name" value="AAA+ ATPASE DOMAIN-CONTAINING PROTEIN-RELATED"/>
    <property type="match status" value="1"/>
</dbReference>
<dbReference type="PRINTS" id="PR00381">
    <property type="entry name" value="KINESINLIGHT"/>
</dbReference>
<dbReference type="InterPro" id="IPR053137">
    <property type="entry name" value="NLR-like"/>
</dbReference>
<sequence length="804" mass="90654">MATSQALIPWDPDANKVIAKMEDNTRPTTRWPLMLSALLTPSPGRTLDQVYTSLGGALEKQVNHAAFAFGLGPHVIAQKIKTYFGNGEGRVQQLELLCPSAHPKLEKWCLKLMKYALPTESASTQCQAFKDILDLVTLFPGLRIVFLHTKYLDNVTSLVAISAHWNRPTGHLDKELVFWQTLGATCLADTMISATIEGNSISNLHNCQEGSLSVIELLLIEHDSSLASPFSQALCLRYLGGILALPGFWTNMRSVHSDVLKKLCCQMVHILKDIGVDILTLGPEDESEPPFDYDGIDLLATTILTGVSCWFEKLDKEDWSVHPWYDTFMQFLKLLQMPRAVELLPTASAFGSTGFEDYVPAVQDVQLNIFVDGDITITDNGDTIDHCLADLECKDDSTTSVQSSIQDQDDEEAADSLQADDKDGQRQTSDSQEVILNEEDFSSTSDWESHESQLDLGIEAHHCQEFRPSSDPGLSSTLPSKSMGHIIAVQNLPTSLETRQKEVEDWKITLSQRQRELGDDHPDTLLAMENLAWKHYELGEFIPAKDLRVVLLEKQNSFLGEDHQDTLSTLNNLALTYKQLGQFKEAERLHVILLEKQKELAGDDHPDTLQTMGNVAETYRLQGQFKEAERLQVQVWDRQREVMGDAHPDTLWTMSNLASTYYKLGQFKDAEELHSEILKKRKILLGEDHPDTLVAMSNLSSTWVAVEEFSAAEELGLLALEKQRKFLGEAHPETLRTMRRLAEIYYNQGQFERAEELYVDELEKWRKTLGDDHPDTRRTMQNLASTYHCLGKLQDVEEFQGKNC</sequence>
<gene>
    <name evidence="2" type="ORF">MVEN_01759800</name>
</gene>
<dbReference type="InterPro" id="IPR011990">
    <property type="entry name" value="TPR-like_helical_dom_sf"/>
</dbReference>
<dbReference type="AlphaFoldDB" id="A0A8H6XLK8"/>
<dbReference type="PANTHER" id="PTHR46082">
    <property type="entry name" value="ATP/GTP-BINDING PROTEIN-RELATED"/>
    <property type="match status" value="1"/>
</dbReference>
<dbReference type="SUPFAM" id="SSF48452">
    <property type="entry name" value="TPR-like"/>
    <property type="match status" value="1"/>
</dbReference>
<protein>
    <recommendedName>
        <fullName evidence="4">Kinesin light chain</fullName>
    </recommendedName>
</protein>
<evidence type="ECO:0008006" key="4">
    <source>
        <dbReference type="Google" id="ProtNLM"/>
    </source>
</evidence>
<dbReference type="SMART" id="SM00028">
    <property type="entry name" value="TPR"/>
    <property type="match status" value="3"/>
</dbReference>
<evidence type="ECO:0000313" key="2">
    <source>
        <dbReference type="EMBL" id="KAF7343277.1"/>
    </source>
</evidence>
<evidence type="ECO:0000313" key="3">
    <source>
        <dbReference type="Proteomes" id="UP000620124"/>
    </source>
</evidence>
<reference evidence="2" key="1">
    <citation type="submission" date="2020-05" db="EMBL/GenBank/DDBJ databases">
        <title>Mycena genomes resolve the evolution of fungal bioluminescence.</title>
        <authorList>
            <person name="Tsai I.J."/>
        </authorList>
    </citation>
    <scope>NUCLEOTIDE SEQUENCE</scope>
    <source>
        <strain evidence="2">CCC161011</strain>
    </source>
</reference>
<dbReference type="Gene3D" id="1.25.40.10">
    <property type="entry name" value="Tetratricopeptide repeat domain"/>
    <property type="match status" value="2"/>
</dbReference>
<dbReference type="EMBL" id="JACAZI010000016">
    <property type="protein sequence ID" value="KAF7343277.1"/>
    <property type="molecule type" value="Genomic_DNA"/>
</dbReference>
<accession>A0A8H6XLK8</accession>
<organism evidence="2 3">
    <name type="scientific">Mycena venus</name>
    <dbReference type="NCBI Taxonomy" id="2733690"/>
    <lineage>
        <taxon>Eukaryota</taxon>
        <taxon>Fungi</taxon>
        <taxon>Dikarya</taxon>
        <taxon>Basidiomycota</taxon>
        <taxon>Agaricomycotina</taxon>
        <taxon>Agaricomycetes</taxon>
        <taxon>Agaricomycetidae</taxon>
        <taxon>Agaricales</taxon>
        <taxon>Marasmiineae</taxon>
        <taxon>Mycenaceae</taxon>
        <taxon>Mycena</taxon>
    </lineage>
</organism>
<dbReference type="Proteomes" id="UP000620124">
    <property type="component" value="Unassembled WGS sequence"/>
</dbReference>
<dbReference type="Pfam" id="PF13424">
    <property type="entry name" value="TPR_12"/>
    <property type="match status" value="2"/>
</dbReference>
<comment type="caution">
    <text evidence="2">The sequence shown here is derived from an EMBL/GenBank/DDBJ whole genome shotgun (WGS) entry which is preliminary data.</text>
</comment>
<dbReference type="Pfam" id="PF13374">
    <property type="entry name" value="TPR_10"/>
    <property type="match status" value="2"/>
</dbReference>
<name>A0A8H6XLK8_9AGAR</name>
<feature type="region of interest" description="Disordered" evidence="1">
    <location>
        <begin position="399"/>
        <end position="452"/>
    </location>
</feature>
<dbReference type="OrthoDB" id="771227at2759"/>
<keyword evidence="3" id="KW-1185">Reference proteome</keyword>
<evidence type="ECO:0000256" key="1">
    <source>
        <dbReference type="SAM" id="MobiDB-lite"/>
    </source>
</evidence>